<keyword evidence="1" id="KW-0479">Metal-binding</keyword>
<keyword evidence="3" id="KW-0863">Zinc-finger</keyword>
<evidence type="ECO:0000256" key="5">
    <source>
        <dbReference type="ARBA" id="ARBA00023043"/>
    </source>
</evidence>
<dbReference type="InterPro" id="IPR002110">
    <property type="entry name" value="Ankyrin_rpt"/>
</dbReference>
<dbReference type="Pfam" id="PF12796">
    <property type="entry name" value="Ank_2"/>
    <property type="match status" value="2"/>
</dbReference>
<sequence>MISMLLSHPLNDLTVTDKFGKTPFAVAMATKNNKAAQLIADRHPSAVDMYDVRGRTYLHAAVQRGDLEGMLFLLSLGVDVNARTRDSDRFTPLHLAIKNATNAVAPGVSESIVRHLLLAGSDPNASTVRRITPGHLAIATPDLLQILLDGGADPNSVDDEHFNFLHTAMKESRLPAVRVLLRHGKVNTTDAEGNSALLLGYMRGHSGLCKSLVKYGACLGTPNKQGVTIFNYQLATKTLLLRLLDCVGCEPPWAESETCLECGNRFSLTTRKHHCRHCGRILCSKCSSSVIPIIKFGLNKPIRVCQLCFDVLTLGAS</sequence>
<evidence type="ECO:0000256" key="4">
    <source>
        <dbReference type="ARBA" id="ARBA00022833"/>
    </source>
</evidence>
<dbReference type="SMART" id="SM00248">
    <property type="entry name" value="ANK"/>
    <property type="match status" value="6"/>
</dbReference>
<proteinExistence type="predicted"/>
<dbReference type="PANTHER" id="PTHR24171">
    <property type="entry name" value="ANKYRIN REPEAT DOMAIN-CONTAINING PROTEIN 39-RELATED"/>
    <property type="match status" value="1"/>
</dbReference>
<dbReference type="Gene3D" id="1.25.40.20">
    <property type="entry name" value="Ankyrin repeat-containing domain"/>
    <property type="match status" value="2"/>
</dbReference>
<keyword evidence="4" id="KW-0862">Zinc</keyword>
<dbReference type="SUPFAM" id="SSF57903">
    <property type="entry name" value="FYVE/PHD zinc finger"/>
    <property type="match status" value="1"/>
</dbReference>
<dbReference type="FunFam" id="3.30.40.10:FF:000104">
    <property type="entry name" value="Ankyrin repeat and FYVE domain-containing 1"/>
    <property type="match status" value="1"/>
</dbReference>
<dbReference type="PROSITE" id="PS50297">
    <property type="entry name" value="ANK_REP_REGION"/>
    <property type="match status" value="1"/>
</dbReference>
<organism evidence="6">
    <name type="scientific">Cyprideis torosa</name>
    <dbReference type="NCBI Taxonomy" id="163714"/>
    <lineage>
        <taxon>Eukaryota</taxon>
        <taxon>Metazoa</taxon>
        <taxon>Ecdysozoa</taxon>
        <taxon>Arthropoda</taxon>
        <taxon>Crustacea</taxon>
        <taxon>Oligostraca</taxon>
        <taxon>Ostracoda</taxon>
        <taxon>Podocopa</taxon>
        <taxon>Podocopida</taxon>
        <taxon>Cytherocopina</taxon>
        <taxon>Cytheroidea</taxon>
        <taxon>Cytherideidae</taxon>
        <taxon>Cyprideis</taxon>
    </lineage>
</organism>
<dbReference type="Pfam" id="PF00023">
    <property type="entry name" value="Ank"/>
    <property type="match status" value="1"/>
</dbReference>
<dbReference type="Pfam" id="PF01363">
    <property type="entry name" value="FYVE"/>
    <property type="match status" value="1"/>
</dbReference>
<dbReference type="PROSITE" id="PS50178">
    <property type="entry name" value="ZF_FYVE"/>
    <property type="match status" value="1"/>
</dbReference>
<dbReference type="Gene3D" id="3.30.40.10">
    <property type="entry name" value="Zinc/RING finger domain, C3HC4 (zinc finger)"/>
    <property type="match status" value="1"/>
</dbReference>
<dbReference type="InterPro" id="IPR013083">
    <property type="entry name" value="Znf_RING/FYVE/PHD"/>
</dbReference>
<evidence type="ECO:0000256" key="1">
    <source>
        <dbReference type="ARBA" id="ARBA00022723"/>
    </source>
</evidence>
<dbReference type="SMART" id="SM00064">
    <property type="entry name" value="FYVE"/>
    <property type="match status" value="1"/>
</dbReference>
<dbReference type="AlphaFoldDB" id="A0A7R8WN67"/>
<dbReference type="OrthoDB" id="2306477at2759"/>
<dbReference type="InterPro" id="IPR000306">
    <property type="entry name" value="Znf_FYVE"/>
</dbReference>
<evidence type="ECO:0000256" key="3">
    <source>
        <dbReference type="ARBA" id="ARBA00022771"/>
    </source>
</evidence>
<keyword evidence="2" id="KW-0677">Repeat</keyword>
<dbReference type="EMBL" id="OB670325">
    <property type="protein sequence ID" value="CAD7234897.1"/>
    <property type="molecule type" value="Genomic_DNA"/>
</dbReference>
<dbReference type="InterPro" id="IPR011011">
    <property type="entry name" value="Znf_FYVE_PHD"/>
</dbReference>
<gene>
    <name evidence="6" type="ORF">CTOB1V02_LOCUS12713</name>
</gene>
<name>A0A7R8WN67_9CRUS</name>
<protein>
    <submittedName>
        <fullName evidence="6">Uncharacterized protein</fullName>
    </submittedName>
</protein>
<keyword evidence="5" id="KW-0040">ANK repeat</keyword>
<dbReference type="InterPro" id="IPR049764">
    <property type="entry name" value="ANFY1_FYVE"/>
</dbReference>
<dbReference type="CDD" id="cd15728">
    <property type="entry name" value="FYVE_ANFY1"/>
    <property type="match status" value="1"/>
</dbReference>
<dbReference type="InterPro" id="IPR036770">
    <property type="entry name" value="Ankyrin_rpt-contain_sf"/>
</dbReference>
<dbReference type="InterPro" id="IPR017455">
    <property type="entry name" value="Znf_FYVE-rel"/>
</dbReference>
<dbReference type="PROSITE" id="PS50088">
    <property type="entry name" value="ANK_REPEAT"/>
    <property type="match status" value="2"/>
</dbReference>
<reference evidence="6" key="1">
    <citation type="submission" date="2020-11" db="EMBL/GenBank/DDBJ databases">
        <authorList>
            <person name="Tran Van P."/>
        </authorList>
    </citation>
    <scope>NUCLEOTIDE SEQUENCE</scope>
</reference>
<dbReference type="SUPFAM" id="SSF48403">
    <property type="entry name" value="Ankyrin repeat"/>
    <property type="match status" value="1"/>
</dbReference>
<dbReference type="GO" id="GO:0008270">
    <property type="term" value="F:zinc ion binding"/>
    <property type="evidence" value="ECO:0007669"/>
    <property type="project" value="UniProtKB-KW"/>
</dbReference>
<accession>A0A7R8WN67</accession>
<evidence type="ECO:0000256" key="2">
    <source>
        <dbReference type="ARBA" id="ARBA00022737"/>
    </source>
</evidence>
<evidence type="ECO:0000313" key="6">
    <source>
        <dbReference type="EMBL" id="CAD7234897.1"/>
    </source>
</evidence>